<proteinExistence type="predicted"/>
<accession>A0ACA9KJ70</accession>
<reference evidence="1" key="1">
    <citation type="submission" date="2021-06" db="EMBL/GenBank/DDBJ databases">
        <authorList>
            <person name="Kallberg Y."/>
            <person name="Tangrot J."/>
            <person name="Rosling A."/>
        </authorList>
    </citation>
    <scope>NUCLEOTIDE SEQUENCE</scope>
    <source>
        <strain evidence="1">28 12/20/2015</strain>
    </source>
</reference>
<dbReference type="Proteomes" id="UP000789366">
    <property type="component" value="Unassembled WGS sequence"/>
</dbReference>
<organism evidence="1 2">
    <name type="scientific">Cetraspora pellucida</name>
    <dbReference type="NCBI Taxonomy" id="1433469"/>
    <lineage>
        <taxon>Eukaryota</taxon>
        <taxon>Fungi</taxon>
        <taxon>Fungi incertae sedis</taxon>
        <taxon>Mucoromycota</taxon>
        <taxon>Glomeromycotina</taxon>
        <taxon>Glomeromycetes</taxon>
        <taxon>Diversisporales</taxon>
        <taxon>Gigasporaceae</taxon>
        <taxon>Cetraspora</taxon>
    </lineage>
</organism>
<name>A0ACA9KJ70_9GLOM</name>
<dbReference type="EMBL" id="CAJVPW010001080">
    <property type="protein sequence ID" value="CAG8474779.1"/>
    <property type="molecule type" value="Genomic_DNA"/>
</dbReference>
<evidence type="ECO:0000313" key="2">
    <source>
        <dbReference type="Proteomes" id="UP000789366"/>
    </source>
</evidence>
<protein>
    <submittedName>
        <fullName evidence="1">10314_t:CDS:1</fullName>
    </submittedName>
</protein>
<gene>
    <name evidence="1" type="ORF">SPELUC_LOCUS1858</name>
</gene>
<comment type="caution">
    <text evidence="1">The sequence shown here is derived from an EMBL/GenBank/DDBJ whole genome shotgun (WGS) entry which is preliminary data.</text>
</comment>
<sequence>MAPIPQISGTAEEYQTIVEYLRSGTFSDSILRSLVVPTTCSNFARHCKNFEVDENGILYAKPVVKNSVVKFEKCYVVPKYDVGMRAIILKHFYDQANHCEYHKTFFAILERQIGITQEEVKIYVNECATCTINTSIKEKTNVISVVSLGLWQHIQIDLVDFRKFAEANNGFLWLLTCVCVSENAITEFFITTQTTTNAATIDATTTDAAVITTDATTTDATTTDAIVFETATQSAESKAVEECLSQMLKLQESVNKSLEKYRARIYQQGSVHRKKTVNNTIEAGATIAIAPDHNMNQQTRKKKLQPTFS</sequence>
<evidence type="ECO:0000313" key="1">
    <source>
        <dbReference type="EMBL" id="CAG8474779.1"/>
    </source>
</evidence>
<keyword evidence="2" id="KW-1185">Reference proteome</keyword>